<evidence type="ECO:0000313" key="1">
    <source>
        <dbReference type="EMBL" id="BDY28065.1"/>
    </source>
</evidence>
<proteinExistence type="predicted"/>
<protein>
    <submittedName>
        <fullName evidence="1">Uncharacterized protein</fullName>
    </submittedName>
</protein>
<gene>
    <name evidence="1" type="ORF">hbim_01995</name>
</gene>
<sequence>MDNRFSRVVVALDIRHRHDGVMSWSRVCRAAVVVATALAFAPNAAASEAFVPLSLRYRACDHTQLGYLGGRGAASVHALMSWDAATVSADVEIAVGKPDTVYQLRLIQVPRPAVGTCNPGDPATVAGTLRTDGNGTGAASVQGTRSPGATGFWVWVDGPRDVSGVPEFYTSDYVTRFG</sequence>
<dbReference type="Proteomes" id="UP001241092">
    <property type="component" value="Chromosome"/>
</dbReference>
<reference evidence="1" key="1">
    <citation type="submission" date="2023-03" db="EMBL/GenBank/DDBJ databases">
        <title>Draft genome sequence of a Mycolicibacterium mageritense strain H4_3_1 isolated from a hybrid biological-inorganic system reactor.</title>
        <authorList>
            <person name="Feng X."/>
            <person name="Kazama D."/>
            <person name="Sato K."/>
            <person name="Kobayashi H."/>
        </authorList>
    </citation>
    <scope>NUCLEOTIDE SEQUENCE</scope>
    <source>
        <strain evidence="1">H4_3_1</strain>
    </source>
</reference>
<organism evidence="1 2">
    <name type="scientific">Mycolicibacterium mageritense</name>
    <name type="common">Mycobacterium mageritense</name>
    <dbReference type="NCBI Taxonomy" id="53462"/>
    <lineage>
        <taxon>Bacteria</taxon>
        <taxon>Bacillati</taxon>
        <taxon>Actinomycetota</taxon>
        <taxon>Actinomycetes</taxon>
        <taxon>Mycobacteriales</taxon>
        <taxon>Mycobacteriaceae</taxon>
        <taxon>Mycolicibacterium</taxon>
    </lineage>
</organism>
<name>A0AAI8TSB7_MYCME</name>
<accession>A0AAI8TSB7</accession>
<dbReference type="AlphaFoldDB" id="A0AAI8TSB7"/>
<dbReference type="EMBL" id="AP027452">
    <property type="protein sequence ID" value="BDY28065.1"/>
    <property type="molecule type" value="Genomic_DNA"/>
</dbReference>
<evidence type="ECO:0000313" key="2">
    <source>
        <dbReference type="Proteomes" id="UP001241092"/>
    </source>
</evidence>